<evidence type="ECO:0000256" key="1">
    <source>
        <dbReference type="SAM" id="MobiDB-lite"/>
    </source>
</evidence>
<organism evidence="2 3">
    <name type="scientific">Vitis vinifera</name>
    <name type="common">Grape</name>
    <dbReference type="NCBI Taxonomy" id="29760"/>
    <lineage>
        <taxon>Eukaryota</taxon>
        <taxon>Viridiplantae</taxon>
        <taxon>Streptophyta</taxon>
        <taxon>Embryophyta</taxon>
        <taxon>Tracheophyta</taxon>
        <taxon>Spermatophyta</taxon>
        <taxon>Magnoliopsida</taxon>
        <taxon>eudicotyledons</taxon>
        <taxon>Gunneridae</taxon>
        <taxon>Pentapetalae</taxon>
        <taxon>rosids</taxon>
        <taxon>Vitales</taxon>
        <taxon>Vitaceae</taxon>
        <taxon>Viteae</taxon>
        <taxon>Vitis</taxon>
    </lineage>
</organism>
<reference evidence="2 3" key="1">
    <citation type="journal article" date="2018" name="PLoS Genet.">
        <title>Population sequencing reveals clonal diversity and ancestral inbreeding in the grapevine cultivar Chardonnay.</title>
        <authorList>
            <person name="Roach M.J."/>
            <person name="Johnson D.L."/>
            <person name="Bohlmann J."/>
            <person name="van Vuuren H.J."/>
            <person name="Jones S.J."/>
            <person name="Pretorius I.S."/>
            <person name="Schmidt S.A."/>
            <person name="Borneman A.R."/>
        </authorList>
    </citation>
    <scope>NUCLEOTIDE SEQUENCE [LARGE SCALE GENOMIC DNA]</scope>
    <source>
        <strain evidence="3">cv. Chardonnay</strain>
        <tissue evidence="2">Leaf</tissue>
    </source>
</reference>
<comment type="caution">
    <text evidence="2">The sequence shown here is derived from an EMBL/GenBank/DDBJ whole genome shotgun (WGS) entry which is preliminary data.</text>
</comment>
<protein>
    <submittedName>
        <fullName evidence="2">UDP-glycosyltransferase 79B6</fullName>
    </submittedName>
</protein>
<sequence>MAGKKPSNGASGHPVRTSFAGPVPRTTLGVRANRPAILRSCKTTTGAATIEEALPEGFQERVEGGIGSWRVVGAAAVSTEPPISGCFVSHYGYGSMLLAEELKVAVEVEREENGVVFKGKLVRCH</sequence>
<keyword evidence="2" id="KW-0808">Transferase</keyword>
<proteinExistence type="predicted"/>
<dbReference type="EMBL" id="QGNW01002630">
    <property type="protein sequence ID" value="RVW14071.1"/>
    <property type="molecule type" value="Genomic_DNA"/>
</dbReference>
<gene>
    <name evidence="2" type="primary">UGT79B6_7</name>
    <name evidence="2" type="ORF">CK203_089267</name>
</gene>
<accession>A0A438BSY4</accession>
<name>A0A438BSY4_VITVI</name>
<evidence type="ECO:0000313" key="2">
    <source>
        <dbReference type="EMBL" id="RVW14071.1"/>
    </source>
</evidence>
<dbReference type="Proteomes" id="UP000288805">
    <property type="component" value="Unassembled WGS sequence"/>
</dbReference>
<feature type="region of interest" description="Disordered" evidence="1">
    <location>
        <begin position="1"/>
        <end position="26"/>
    </location>
</feature>
<dbReference type="AlphaFoldDB" id="A0A438BSY4"/>
<evidence type="ECO:0000313" key="3">
    <source>
        <dbReference type="Proteomes" id="UP000288805"/>
    </source>
</evidence>
<dbReference type="GO" id="GO:0016740">
    <property type="term" value="F:transferase activity"/>
    <property type="evidence" value="ECO:0007669"/>
    <property type="project" value="UniProtKB-KW"/>
</dbReference>